<dbReference type="RefSeq" id="XP_046074974.1">
    <property type="nucleotide sequence ID" value="XM_046218939.1"/>
</dbReference>
<dbReference type="InterPro" id="IPR015915">
    <property type="entry name" value="Kelch-typ_b-propeller"/>
</dbReference>
<evidence type="ECO:0000256" key="3">
    <source>
        <dbReference type="SAM" id="MobiDB-lite"/>
    </source>
</evidence>
<keyword evidence="4" id="KW-0812">Transmembrane</keyword>
<keyword evidence="4" id="KW-1133">Transmembrane helix</keyword>
<dbReference type="GeneID" id="70249226"/>
<protein>
    <submittedName>
        <fullName evidence="6">Uncharacterized protein</fullName>
    </submittedName>
</protein>
<evidence type="ECO:0000313" key="7">
    <source>
        <dbReference type="Proteomes" id="UP001201262"/>
    </source>
</evidence>
<dbReference type="AlphaFoldDB" id="A0AAD4KXF8"/>
<dbReference type="InterPro" id="IPR011043">
    <property type="entry name" value="Gal_Oxase/kelch_b-propeller"/>
</dbReference>
<organism evidence="6 7">
    <name type="scientific">Talaromyces proteolyticus</name>
    <dbReference type="NCBI Taxonomy" id="1131652"/>
    <lineage>
        <taxon>Eukaryota</taxon>
        <taxon>Fungi</taxon>
        <taxon>Dikarya</taxon>
        <taxon>Ascomycota</taxon>
        <taxon>Pezizomycotina</taxon>
        <taxon>Eurotiomycetes</taxon>
        <taxon>Eurotiomycetidae</taxon>
        <taxon>Eurotiales</taxon>
        <taxon>Trichocomaceae</taxon>
        <taxon>Talaromyces</taxon>
        <taxon>Talaromyces sect. Bacilispori</taxon>
    </lineage>
</organism>
<evidence type="ECO:0000256" key="2">
    <source>
        <dbReference type="ARBA" id="ARBA00022737"/>
    </source>
</evidence>
<evidence type="ECO:0000256" key="4">
    <source>
        <dbReference type="SAM" id="Phobius"/>
    </source>
</evidence>
<dbReference type="Proteomes" id="UP001201262">
    <property type="component" value="Unassembled WGS sequence"/>
</dbReference>
<proteinExistence type="predicted"/>
<evidence type="ECO:0000256" key="5">
    <source>
        <dbReference type="SAM" id="SignalP"/>
    </source>
</evidence>
<feature type="region of interest" description="Disordered" evidence="3">
    <location>
        <begin position="575"/>
        <end position="605"/>
    </location>
</feature>
<feature type="compositionally biased region" description="Polar residues" evidence="3">
    <location>
        <begin position="713"/>
        <end position="738"/>
    </location>
</feature>
<sequence>MRWFSAGLATVLAVVEGASALSAGNEVNVSMCNWAEFRANIIRDTVYLDGGLLWWQQSFASGDNTFVSNDGNVHGSTYTFALGQPFNQSTNLTALFQLLSETGGQQTTNIAPNYIDGTMFATADEMILYGGLLLATNSSNPPPADLVLAYEAYQPHSDTQKNTFLNKDLPTNVTRYVTNGAGVSSISEGLGFYFSGMRAPDGGAIFSNLDGTANTVANTLITVNMSVMESELWSNDSLPPNISGRANAELAWLPVADRGVLVAIGGVINPVSLTAAQGLNNSQASASEHISPTFMETVSVYDVASKKWYQQNTTGDTPPQLTLFCSAVAIAQDRSSYNIYIYGGYNGINATATPSDDVYILSVPQFVWTHAYKGQASHGRSSHKCLAVYPDQMMVFGGIFQNNPNVCVDGGIVEVFNMNKLVFEDSYDPRVWNEYQVPSVVTAKIGGDANGSATMLSPSSWNNEALSSIFSTRYTKTIPTYYPYTYLAPNSTTSSSSTPVPTIAITGGNGGLPTWVGPVLGVVLGLVAIGAAIILFLLWRRRNNRKNSGASDTQGSAAGLKGFVLRWLYGTAGQEGRSVGKGPTELGVEDDDTTVVSSTRHRHVSEAGSMELHEMAAREQPRFEMAASFNGSPTWSRSSWSHSEVSPPLASPSIGELMERDPLDSALPTPQSAIGPPTMRPTLAHTRHISDRSDETSVSELEAPSPRRPAHNRQGSDNSVSDANSITIASETNSSNTFAPEDRQAQSPSPARIERIQTVHEVDEPDSPGLAARLVREWDAESVSSQARNHGRSELE</sequence>
<feature type="compositionally biased region" description="Low complexity" evidence="3">
    <location>
        <begin position="632"/>
        <end position="648"/>
    </location>
</feature>
<dbReference type="SUPFAM" id="SSF50965">
    <property type="entry name" value="Galactose oxidase, central domain"/>
    <property type="match status" value="1"/>
</dbReference>
<evidence type="ECO:0000313" key="6">
    <source>
        <dbReference type="EMBL" id="KAH8701598.1"/>
    </source>
</evidence>
<comment type="caution">
    <text evidence="6">The sequence shown here is derived from an EMBL/GenBank/DDBJ whole genome shotgun (WGS) entry which is preliminary data.</text>
</comment>
<feature type="region of interest" description="Disordered" evidence="3">
    <location>
        <begin position="629"/>
        <end position="752"/>
    </location>
</feature>
<dbReference type="Gene3D" id="2.120.10.80">
    <property type="entry name" value="Kelch-type beta propeller"/>
    <property type="match status" value="1"/>
</dbReference>
<feature type="transmembrane region" description="Helical" evidence="4">
    <location>
        <begin position="515"/>
        <end position="539"/>
    </location>
</feature>
<dbReference type="EMBL" id="JAJTJA010000003">
    <property type="protein sequence ID" value="KAH8701598.1"/>
    <property type="molecule type" value="Genomic_DNA"/>
</dbReference>
<keyword evidence="5" id="KW-0732">Signal</keyword>
<feature type="signal peptide" evidence="5">
    <location>
        <begin position="1"/>
        <end position="20"/>
    </location>
</feature>
<name>A0AAD4KXF8_9EURO</name>
<reference evidence="6" key="1">
    <citation type="submission" date="2021-12" db="EMBL/GenBank/DDBJ databases">
        <title>Convergent genome expansion in fungi linked to evolution of root-endophyte symbiosis.</title>
        <authorList>
            <consortium name="DOE Joint Genome Institute"/>
            <person name="Ke Y.-H."/>
            <person name="Bonito G."/>
            <person name="Liao H.-L."/>
            <person name="Looney B."/>
            <person name="Rojas-Flechas A."/>
            <person name="Nash J."/>
            <person name="Hameed K."/>
            <person name="Schadt C."/>
            <person name="Martin F."/>
            <person name="Crous P.W."/>
            <person name="Miettinen O."/>
            <person name="Magnuson J.K."/>
            <person name="Labbe J."/>
            <person name="Jacobson D."/>
            <person name="Doktycz M.J."/>
            <person name="Veneault-Fourrey C."/>
            <person name="Kuo A."/>
            <person name="Mondo S."/>
            <person name="Calhoun S."/>
            <person name="Riley R."/>
            <person name="Ohm R."/>
            <person name="LaButti K."/>
            <person name="Andreopoulos B."/>
            <person name="Pangilinan J."/>
            <person name="Nolan M."/>
            <person name="Tritt A."/>
            <person name="Clum A."/>
            <person name="Lipzen A."/>
            <person name="Daum C."/>
            <person name="Barry K."/>
            <person name="Grigoriev I.V."/>
            <person name="Vilgalys R."/>
        </authorList>
    </citation>
    <scope>NUCLEOTIDE SEQUENCE</scope>
    <source>
        <strain evidence="6">PMI_201</strain>
    </source>
</reference>
<keyword evidence="7" id="KW-1185">Reference proteome</keyword>
<dbReference type="PANTHER" id="PTHR46228">
    <property type="entry name" value="KELCH DOMAIN-CONTAINING PROTEIN"/>
    <property type="match status" value="1"/>
</dbReference>
<evidence type="ECO:0000256" key="1">
    <source>
        <dbReference type="ARBA" id="ARBA00022441"/>
    </source>
</evidence>
<keyword evidence="4" id="KW-0472">Membrane</keyword>
<keyword evidence="2" id="KW-0677">Repeat</keyword>
<accession>A0AAD4KXF8</accession>
<gene>
    <name evidence="6" type="ORF">BGW36DRAFT_404554</name>
</gene>
<dbReference type="PANTHER" id="PTHR46228:SF2">
    <property type="entry name" value="KELCH REPEAT PROTEIN (AFU_ORTHOLOGUE AFUA_4G14350)"/>
    <property type="match status" value="1"/>
</dbReference>
<keyword evidence="1" id="KW-0880">Kelch repeat</keyword>
<feature type="chain" id="PRO_5042047629" evidence="5">
    <location>
        <begin position="21"/>
        <end position="796"/>
    </location>
</feature>